<dbReference type="Proteomes" id="UP000095286">
    <property type="component" value="Unplaced"/>
</dbReference>
<proteinExistence type="predicted"/>
<evidence type="ECO:0000313" key="2">
    <source>
        <dbReference type="WBParaSite" id="RSKR_0000535400.1"/>
    </source>
</evidence>
<protein>
    <submittedName>
        <fullName evidence="2">BTB domain-containing protein</fullName>
    </submittedName>
</protein>
<organism evidence="1 2">
    <name type="scientific">Rhabditophanes sp. KR3021</name>
    <dbReference type="NCBI Taxonomy" id="114890"/>
    <lineage>
        <taxon>Eukaryota</taxon>
        <taxon>Metazoa</taxon>
        <taxon>Ecdysozoa</taxon>
        <taxon>Nematoda</taxon>
        <taxon>Chromadorea</taxon>
        <taxon>Rhabditida</taxon>
        <taxon>Tylenchina</taxon>
        <taxon>Panagrolaimomorpha</taxon>
        <taxon>Strongyloidoidea</taxon>
        <taxon>Alloionematidae</taxon>
        <taxon>Rhabditophanes</taxon>
    </lineage>
</organism>
<dbReference type="WBParaSite" id="RSKR_0000535400.1">
    <property type="protein sequence ID" value="RSKR_0000535400.1"/>
    <property type="gene ID" value="RSKR_0000535400"/>
</dbReference>
<reference evidence="2" key="1">
    <citation type="submission" date="2016-11" db="UniProtKB">
        <authorList>
            <consortium name="WormBaseParasite"/>
        </authorList>
    </citation>
    <scope>IDENTIFICATION</scope>
    <source>
        <strain evidence="2">KR3021</strain>
    </source>
</reference>
<sequence>MAEVIMTREEERTKLKETTDELNVEINAVESSKMNSKAIKELMGKLKEMMAVKVKKLEQHTQFCARMATSMRCPNYEKLAEQNPFAIVELILTNGTIKVSRTVLSCQSDYFYALFKNDPTKDKFEIPQIELEHLKCYLEVMQKAETLSLDGESIFKLTTIQKELQSPYLESLIVNWLENNLEKSYLPIIHEGACNIPSQLLRQKTKKLIQDNFKELCTISSYASLSYTNLNELFDNEFIEKQKQEDFLILFTKWCEDDLENRKLSWIDLLMKIDFRWIENDYIVKTFIPDHPWVCEISQAMVILLDAIKQQVTPVIYSAQNSKVFLFGGSWDDKSVVCYDIENKTIGVVAQLNNPKKSHTSQRIRDTAFLFGGIQNTKIETFNVNTNICETISPEMPSPRYSLSSATLDNKIFAIGGYLNHERVDSVDYFEAGKMSWIKNGSLCKPVNRHDSVVVDGVIYVTPGLGCSNMQRFDEREGKFTLLKESPTKAYPSAV</sequence>
<accession>A0AC35TW94</accession>
<evidence type="ECO:0000313" key="1">
    <source>
        <dbReference type="Proteomes" id="UP000095286"/>
    </source>
</evidence>
<name>A0AC35TW94_9BILA</name>